<evidence type="ECO:0000313" key="2">
    <source>
        <dbReference type="EMBL" id="WGI36347.1"/>
    </source>
</evidence>
<dbReference type="Proteomes" id="UP001179842">
    <property type="component" value="Chromosome"/>
</dbReference>
<dbReference type="InterPro" id="IPR003797">
    <property type="entry name" value="DegV"/>
</dbReference>
<dbReference type="SUPFAM" id="SSF82549">
    <property type="entry name" value="DAK1/DegV-like"/>
    <property type="match status" value="1"/>
</dbReference>
<dbReference type="EMBL" id="CP122979">
    <property type="protein sequence ID" value="WGI36347.1"/>
    <property type="molecule type" value="Genomic_DNA"/>
</dbReference>
<evidence type="ECO:0000313" key="3">
    <source>
        <dbReference type="Proteomes" id="UP001179842"/>
    </source>
</evidence>
<dbReference type="NCBIfam" id="TIGR00762">
    <property type="entry name" value="DegV"/>
    <property type="match status" value="1"/>
</dbReference>
<sequence length="286" mass="32164">MKIAIIVDSASGLTKQMCADMGIYFLPLYINIGGKEYEDGIDLNSGEVLKYIDKDSQVSTSMTPVGKAIEVVDQLVKKYDKVVIYPISHNLSSQYANLKSTFASYKNVDIVKSKKLTLLTVLDIIRFKKDIENGVDYQVAFSKLEKEYEGKFLLVPKFNDALVRGGRLSPSVAAIAKLLKIVPVIKLEDGSLQKEGKGRIFRKALFNFYKDTIDSLPKNYKTVIIHSGNKEIEEIKNEFENYSSQKIEVFTIPNTIAIHTGVEAVAFGVLNIEQNEIDEFIKIFKK</sequence>
<dbReference type="Gene3D" id="3.40.50.10170">
    <property type="match status" value="1"/>
</dbReference>
<dbReference type="PANTHER" id="PTHR33434:SF2">
    <property type="entry name" value="FATTY ACID-BINDING PROTEIN TM_1468"/>
    <property type="match status" value="1"/>
</dbReference>
<name>A0ABY8LSX0_9BACT</name>
<keyword evidence="3" id="KW-1185">Reference proteome</keyword>
<reference evidence="2" key="1">
    <citation type="submission" date="2023-04" db="EMBL/GenBank/DDBJ databases">
        <title>Completed genome of Mycoplasma lagogenitalium type strain 12MS.</title>
        <authorList>
            <person name="Spergser J."/>
        </authorList>
    </citation>
    <scope>NUCLEOTIDE SEQUENCE</scope>
    <source>
        <strain evidence="2">12MS</strain>
    </source>
</reference>
<proteinExistence type="predicted"/>
<evidence type="ECO:0000256" key="1">
    <source>
        <dbReference type="ARBA" id="ARBA00023121"/>
    </source>
</evidence>
<keyword evidence="1" id="KW-0446">Lipid-binding</keyword>
<gene>
    <name evidence="2" type="ORF">QEG99_02610</name>
</gene>
<dbReference type="PANTHER" id="PTHR33434">
    <property type="entry name" value="DEGV DOMAIN-CONTAINING PROTEIN DR_1986-RELATED"/>
    <property type="match status" value="1"/>
</dbReference>
<dbReference type="PROSITE" id="PS51482">
    <property type="entry name" value="DEGV"/>
    <property type="match status" value="1"/>
</dbReference>
<dbReference type="InterPro" id="IPR043168">
    <property type="entry name" value="DegV_C"/>
</dbReference>
<organism evidence="2 3">
    <name type="scientific">Mesomycoplasma lagogenitalium</name>
    <dbReference type="NCBI Taxonomy" id="171286"/>
    <lineage>
        <taxon>Bacteria</taxon>
        <taxon>Bacillati</taxon>
        <taxon>Mycoplasmatota</taxon>
        <taxon>Mycoplasmoidales</taxon>
        <taxon>Metamycoplasmataceae</taxon>
        <taxon>Mesomycoplasma</taxon>
    </lineage>
</organism>
<protein>
    <submittedName>
        <fullName evidence="2">DegV family protein</fullName>
    </submittedName>
</protein>
<accession>A0ABY8LSX0</accession>
<dbReference type="RefSeq" id="WP_280101648.1">
    <property type="nucleotide sequence ID" value="NZ_CP122979.1"/>
</dbReference>
<dbReference type="Pfam" id="PF02645">
    <property type="entry name" value="DegV"/>
    <property type="match status" value="1"/>
</dbReference>
<dbReference type="Gene3D" id="3.30.1180.10">
    <property type="match status" value="1"/>
</dbReference>
<dbReference type="InterPro" id="IPR050270">
    <property type="entry name" value="DegV_domain_contain"/>
</dbReference>